<dbReference type="GO" id="GO:0044027">
    <property type="term" value="P:negative regulation of gene expression via chromosomal CpG island methylation"/>
    <property type="evidence" value="ECO:0007669"/>
    <property type="project" value="TreeGrafter"/>
</dbReference>
<protein>
    <recommendedName>
        <fullName evidence="1">DNA (cytosine-5-)-methyltransferase</fullName>
        <ecNumber evidence="1">2.1.1.37</ecNumber>
    </recommendedName>
</protein>
<dbReference type="PROSITE" id="PS51679">
    <property type="entry name" value="SAM_MT_C5"/>
    <property type="match status" value="1"/>
</dbReference>
<evidence type="ECO:0000256" key="3">
    <source>
        <dbReference type="ARBA" id="ARBA00022679"/>
    </source>
</evidence>
<gene>
    <name evidence="5" type="ORF">LCGC14_1862920</name>
</gene>
<dbReference type="Gene3D" id="3.40.50.150">
    <property type="entry name" value="Vaccinia Virus protein VP39"/>
    <property type="match status" value="1"/>
</dbReference>
<sequence>MSKILIIKEHYNLWKFISKRGEYIYSLIDSSGWVTVRYSKERTFNYDDIYHKMDIEKDELIDEFFINDFFGGYVQYNLRNIAEQFRYRFENCEFIEIDPHYYDEEIMELKILITDEDLSIEIEQFIFGTGREIIFTNYIKIFNTKFKYRGISILSGAGLFDRPFHDLLYGTKPNQKTFQIIKAFELNKFACQTYKHHFPGTPIIQKDIKNIKSEEFPKDLDFVITGLSCKGYSELRYQRNGVVDKKRWEKETLNDSRNLLYKQLIRVLQHSKPKVFIMENVRNITKILNGNYLKLITKELEEVGYRIKWRNIDAKDQGDPQTRTRFIMK</sequence>
<dbReference type="Pfam" id="PF00145">
    <property type="entry name" value="DNA_methylase"/>
    <property type="match status" value="1"/>
</dbReference>
<organism evidence="5">
    <name type="scientific">marine sediment metagenome</name>
    <dbReference type="NCBI Taxonomy" id="412755"/>
    <lineage>
        <taxon>unclassified sequences</taxon>
        <taxon>metagenomes</taxon>
        <taxon>ecological metagenomes</taxon>
    </lineage>
</organism>
<dbReference type="EC" id="2.1.1.37" evidence="1"/>
<dbReference type="PANTHER" id="PTHR10629:SF52">
    <property type="entry name" value="DNA (CYTOSINE-5)-METHYLTRANSFERASE 1"/>
    <property type="match status" value="1"/>
</dbReference>
<dbReference type="PANTHER" id="PTHR10629">
    <property type="entry name" value="CYTOSINE-SPECIFIC METHYLTRANSFERASE"/>
    <property type="match status" value="1"/>
</dbReference>
<keyword evidence="3" id="KW-0808">Transferase</keyword>
<evidence type="ECO:0000256" key="4">
    <source>
        <dbReference type="ARBA" id="ARBA00022691"/>
    </source>
</evidence>
<dbReference type="AlphaFoldDB" id="A0A0F9G7C8"/>
<dbReference type="GO" id="GO:0003886">
    <property type="term" value="F:DNA (cytosine-5-)-methyltransferase activity"/>
    <property type="evidence" value="ECO:0007669"/>
    <property type="project" value="UniProtKB-EC"/>
</dbReference>
<dbReference type="PRINTS" id="PR00105">
    <property type="entry name" value="C5METTRFRASE"/>
</dbReference>
<keyword evidence="2" id="KW-0489">Methyltransferase</keyword>
<dbReference type="GO" id="GO:0003677">
    <property type="term" value="F:DNA binding"/>
    <property type="evidence" value="ECO:0007669"/>
    <property type="project" value="TreeGrafter"/>
</dbReference>
<dbReference type="NCBIfam" id="TIGR00675">
    <property type="entry name" value="dcm"/>
    <property type="match status" value="1"/>
</dbReference>
<dbReference type="EMBL" id="LAZR01018880">
    <property type="protein sequence ID" value="KKL94613.1"/>
    <property type="molecule type" value="Genomic_DNA"/>
</dbReference>
<dbReference type="GO" id="GO:0005634">
    <property type="term" value="C:nucleus"/>
    <property type="evidence" value="ECO:0007669"/>
    <property type="project" value="TreeGrafter"/>
</dbReference>
<comment type="caution">
    <text evidence="5">The sequence shown here is derived from an EMBL/GenBank/DDBJ whole genome shotgun (WGS) entry which is preliminary data.</text>
</comment>
<dbReference type="InterPro" id="IPR029063">
    <property type="entry name" value="SAM-dependent_MTases_sf"/>
</dbReference>
<dbReference type="SUPFAM" id="SSF53335">
    <property type="entry name" value="S-adenosyl-L-methionine-dependent methyltransferases"/>
    <property type="match status" value="1"/>
</dbReference>
<keyword evidence="4" id="KW-0949">S-adenosyl-L-methionine</keyword>
<dbReference type="GO" id="GO:0032259">
    <property type="term" value="P:methylation"/>
    <property type="evidence" value="ECO:0007669"/>
    <property type="project" value="UniProtKB-KW"/>
</dbReference>
<proteinExistence type="predicted"/>
<evidence type="ECO:0000256" key="1">
    <source>
        <dbReference type="ARBA" id="ARBA00011975"/>
    </source>
</evidence>
<accession>A0A0F9G7C8</accession>
<dbReference type="InterPro" id="IPR001525">
    <property type="entry name" value="C5_MeTfrase"/>
</dbReference>
<evidence type="ECO:0000313" key="5">
    <source>
        <dbReference type="EMBL" id="KKL94613.1"/>
    </source>
</evidence>
<evidence type="ECO:0000256" key="2">
    <source>
        <dbReference type="ARBA" id="ARBA00022603"/>
    </source>
</evidence>
<name>A0A0F9G7C8_9ZZZZ</name>
<reference evidence="5" key="1">
    <citation type="journal article" date="2015" name="Nature">
        <title>Complex archaea that bridge the gap between prokaryotes and eukaryotes.</title>
        <authorList>
            <person name="Spang A."/>
            <person name="Saw J.H."/>
            <person name="Jorgensen S.L."/>
            <person name="Zaremba-Niedzwiedzka K."/>
            <person name="Martijn J."/>
            <person name="Lind A.E."/>
            <person name="van Eijk R."/>
            <person name="Schleper C."/>
            <person name="Guy L."/>
            <person name="Ettema T.J."/>
        </authorList>
    </citation>
    <scope>NUCLEOTIDE SEQUENCE</scope>
</reference>
<dbReference type="InterPro" id="IPR050390">
    <property type="entry name" value="C5-Methyltransferase"/>
</dbReference>